<feature type="region of interest" description="Disordered" evidence="8">
    <location>
        <begin position="570"/>
        <end position="685"/>
    </location>
</feature>
<keyword evidence="1 7" id="KW-0493">Microtubule</keyword>
<feature type="compositionally biased region" description="Basic and acidic residues" evidence="8">
    <location>
        <begin position="149"/>
        <end position="168"/>
    </location>
</feature>
<dbReference type="GO" id="GO:0005524">
    <property type="term" value="F:ATP binding"/>
    <property type="evidence" value="ECO:0007669"/>
    <property type="project" value="UniProtKB-UniRule"/>
</dbReference>
<evidence type="ECO:0000256" key="3">
    <source>
        <dbReference type="ARBA" id="ARBA00022840"/>
    </source>
</evidence>
<comment type="caution">
    <text evidence="10">The sequence shown here is derived from an EMBL/GenBank/DDBJ whole genome shotgun (WGS) entry which is preliminary data.</text>
</comment>
<comment type="similarity">
    <text evidence="5">Belongs to the TRAFAC class myosin-kinesin ATPase superfamily. Kinesin family. KIN-13 subfamily.</text>
</comment>
<feature type="compositionally biased region" description="Basic and acidic residues" evidence="8">
    <location>
        <begin position="570"/>
        <end position="580"/>
    </location>
</feature>
<sequence>MAPQAPVTIDAVKEQLANLRAQRRAQQSAPQGDLQRGASVAPHVEQLRHAGNGCAFECDLGDARAGRPPAALIRERKVWRAADAALEKADEDAALDAMAPLVRKRGRERVRPQPPREDEVVVHTLPAARRRDDVAVPPAKPMFPSLQPRAREEAAEGKAKEGGEQKSDCVKRVEAMAQMREERRMKAAAARAVREEEAKEAEGRGGIESVDFLNRINEYRRLHGLSAPAPWPRSKHIWDAEHGSSNIRVCVRKRPMLKVERHRHDFDIISAPGGSGALVVHEPRTKVDLTKAVESHEFCFDAFFTEFDGNEAIHEATLAPLLKHVLTGRSATVFAFGQTGSGKTCTMAGHGNHAAQDGNAIGLYELASRRIISEAKSLGLAVQISFYEVYRGKVLDLLRGRARLEVLEDGCGHVTVVGLHKVLVDSAEAMLRLVKQAEDLRAVGCTSANETSSRSHAILEVALVEASSSLPAGKLTLVDLAGSERAADSTSKDRQTRAEGAEINKSLLCLKECIRALDTGDAHTPFRGSKLTQVLRESFIGDAKTVMIATIAPGSSAAENTLNTLRYAQRVRDFSSKRPPYEPPRFGRRAPPPAASPPQQRPSQPSPPTARPTDMAPPASKPVDPFVRPRPPLAPTDPENMIIGEVGSHPHDKPKPSARRRAVPPTPPTPEMPGRAELAVTKDVW</sequence>
<dbReference type="PRINTS" id="PR00380">
    <property type="entry name" value="KINESINHEAVY"/>
</dbReference>
<evidence type="ECO:0000256" key="7">
    <source>
        <dbReference type="RuleBase" id="RU000394"/>
    </source>
</evidence>
<keyword evidence="11" id="KW-1185">Reference proteome</keyword>
<dbReference type="SMART" id="SM00129">
    <property type="entry name" value="KISc"/>
    <property type="match status" value="1"/>
</dbReference>
<evidence type="ECO:0000256" key="5">
    <source>
        <dbReference type="ARBA" id="ARBA00061030"/>
    </source>
</evidence>
<dbReference type="GO" id="GO:0003777">
    <property type="term" value="F:microtubule motor activity"/>
    <property type="evidence" value="ECO:0007669"/>
    <property type="project" value="InterPro"/>
</dbReference>
<dbReference type="GO" id="GO:0007019">
    <property type="term" value="P:microtubule depolymerization"/>
    <property type="evidence" value="ECO:0007669"/>
    <property type="project" value="TreeGrafter"/>
</dbReference>
<name>A0AB34JPB6_PRYPA</name>
<organism evidence="10 11">
    <name type="scientific">Prymnesium parvum</name>
    <name type="common">Toxic golden alga</name>
    <dbReference type="NCBI Taxonomy" id="97485"/>
    <lineage>
        <taxon>Eukaryota</taxon>
        <taxon>Haptista</taxon>
        <taxon>Haptophyta</taxon>
        <taxon>Prymnesiophyceae</taxon>
        <taxon>Prymnesiales</taxon>
        <taxon>Prymnesiaceae</taxon>
        <taxon>Prymnesium</taxon>
    </lineage>
</organism>
<dbReference type="InterPro" id="IPR019821">
    <property type="entry name" value="Kinesin_motor_CS"/>
</dbReference>
<reference evidence="10 11" key="1">
    <citation type="journal article" date="2024" name="Science">
        <title>Giant polyketide synthase enzymes in the biosynthesis of giant marine polyether toxins.</title>
        <authorList>
            <person name="Fallon T.R."/>
            <person name="Shende V.V."/>
            <person name="Wierzbicki I.H."/>
            <person name="Pendleton A.L."/>
            <person name="Watervoot N.F."/>
            <person name="Auber R.P."/>
            <person name="Gonzalez D.J."/>
            <person name="Wisecaver J.H."/>
            <person name="Moore B.S."/>
        </authorList>
    </citation>
    <scope>NUCLEOTIDE SEQUENCE [LARGE SCALE GENOMIC DNA]</scope>
    <source>
        <strain evidence="10 11">12B1</strain>
    </source>
</reference>
<keyword evidence="4 6" id="KW-0505">Motor protein</keyword>
<dbReference type="AlphaFoldDB" id="A0AB34JPB6"/>
<keyword evidence="3 6" id="KW-0067">ATP-binding</keyword>
<dbReference type="Proteomes" id="UP001515480">
    <property type="component" value="Unassembled WGS sequence"/>
</dbReference>
<dbReference type="GO" id="GO:0005874">
    <property type="term" value="C:microtubule"/>
    <property type="evidence" value="ECO:0007669"/>
    <property type="project" value="UniProtKB-KW"/>
</dbReference>
<dbReference type="EMBL" id="JBGBPQ010000006">
    <property type="protein sequence ID" value="KAL1522562.1"/>
    <property type="molecule type" value="Genomic_DNA"/>
</dbReference>
<evidence type="ECO:0000256" key="1">
    <source>
        <dbReference type="ARBA" id="ARBA00022701"/>
    </source>
</evidence>
<evidence type="ECO:0000256" key="4">
    <source>
        <dbReference type="ARBA" id="ARBA00023175"/>
    </source>
</evidence>
<dbReference type="Gene3D" id="3.40.850.10">
    <property type="entry name" value="Kinesin motor domain"/>
    <property type="match status" value="1"/>
</dbReference>
<feature type="domain" description="Kinesin motor" evidence="9">
    <location>
        <begin position="246"/>
        <end position="574"/>
    </location>
</feature>
<evidence type="ECO:0000256" key="2">
    <source>
        <dbReference type="ARBA" id="ARBA00022741"/>
    </source>
</evidence>
<proteinExistence type="inferred from homology"/>
<dbReference type="PROSITE" id="PS50067">
    <property type="entry name" value="KINESIN_MOTOR_2"/>
    <property type="match status" value="1"/>
</dbReference>
<dbReference type="PANTHER" id="PTHR47971">
    <property type="entry name" value="KINESIN-RELATED PROTEIN 6"/>
    <property type="match status" value="1"/>
</dbReference>
<dbReference type="GO" id="GO:0008017">
    <property type="term" value="F:microtubule binding"/>
    <property type="evidence" value="ECO:0007669"/>
    <property type="project" value="InterPro"/>
</dbReference>
<accession>A0AB34JPB6</accession>
<dbReference type="FunFam" id="3.40.850.10:FF:000012">
    <property type="entry name" value="Kinesin-like protein"/>
    <property type="match status" value="1"/>
</dbReference>
<evidence type="ECO:0000313" key="11">
    <source>
        <dbReference type="Proteomes" id="UP001515480"/>
    </source>
</evidence>
<dbReference type="InterPro" id="IPR036961">
    <property type="entry name" value="Kinesin_motor_dom_sf"/>
</dbReference>
<feature type="region of interest" description="Disordered" evidence="8">
    <location>
        <begin position="135"/>
        <end position="168"/>
    </location>
</feature>
<evidence type="ECO:0000256" key="8">
    <source>
        <dbReference type="SAM" id="MobiDB-lite"/>
    </source>
</evidence>
<dbReference type="CDD" id="cd01367">
    <property type="entry name" value="KISc_KIF2_like"/>
    <property type="match status" value="1"/>
</dbReference>
<dbReference type="InterPro" id="IPR027640">
    <property type="entry name" value="Kinesin-like_fam"/>
</dbReference>
<keyword evidence="2 6" id="KW-0547">Nucleotide-binding</keyword>
<evidence type="ECO:0000256" key="6">
    <source>
        <dbReference type="PROSITE-ProRule" id="PRU00283"/>
    </source>
</evidence>
<dbReference type="PROSITE" id="PS00411">
    <property type="entry name" value="KINESIN_MOTOR_1"/>
    <property type="match status" value="1"/>
</dbReference>
<dbReference type="PANTHER" id="PTHR47971:SF20">
    <property type="entry name" value="KINESIN-LIKE PROTEIN KIF24"/>
    <property type="match status" value="1"/>
</dbReference>
<evidence type="ECO:0000313" key="10">
    <source>
        <dbReference type="EMBL" id="KAL1522562.1"/>
    </source>
</evidence>
<dbReference type="Pfam" id="PF00225">
    <property type="entry name" value="Kinesin"/>
    <property type="match status" value="1"/>
</dbReference>
<gene>
    <name evidence="10" type="ORF">AB1Y20_017547</name>
</gene>
<protein>
    <recommendedName>
        <fullName evidence="7">Kinesin-like protein</fullName>
    </recommendedName>
</protein>
<dbReference type="InterPro" id="IPR001752">
    <property type="entry name" value="Kinesin_motor_dom"/>
</dbReference>
<evidence type="ECO:0000259" key="9">
    <source>
        <dbReference type="PROSITE" id="PS50067"/>
    </source>
</evidence>
<dbReference type="InterPro" id="IPR027417">
    <property type="entry name" value="P-loop_NTPase"/>
</dbReference>
<dbReference type="SUPFAM" id="SSF52540">
    <property type="entry name" value="P-loop containing nucleoside triphosphate hydrolases"/>
    <property type="match status" value="1"/>
</dbReference>
<feature type="compositionally biased region" description="Pro residues" evidence="8">
    <location>
        <begin position="590"/>
        <end position="610"/>
    </location>
</feature>
<dbReference type="GO" id="GO:0007018">
    <property type="term" value="P:microtubule-based movement"/>
    <property type="evidence" value="ECO:0007669"/>
    <property type="project" value="InterPro"/>
</dbReference>
<feature type="binding site" evidence="6">
    <location>
        <begin position="337"/>
        <end position="344"/>
    </location>
    <ligand>
        <name>ATP</name>
        <dbReference type="ChEBI" id="CHEBI:30616"/>
    </ligand>
</feature>